<evidence type="ECO:0000313" key="8">
    <source>
        <dbReference type="EMBL" id="PIA93465.1"/>
    </source>
</evidence>
<dbReference type="InterPro" id="IPR050364">
    <property type="entry name" value="Cytochrome_P450_fung"/>
</dbReference>
<evidence type="ECO:0000256" key="7">
    <source>
        <dbReference type="SAM" id="Phobius"/>
    </source>
</evidence>
<dbReference type="Proteomes" id="UP000230605">
    <property type="component" value="Chromosome 4"/>
</dbReference>
<dbReference type="InterPro" id="IPR001128">
    <property type="entry name" value="Cyt_P450"/>
</dbReference>
<comment type="similarity">
    <text evidence="1 6">Belongs to the cytochrome P450 family.</text>
</comment>
<dbReference type="OrthoDB" id="1470350at2759"/>
<keyword evidence="7" id="KW-0472">Membrane</keyword>
<dbReference type="InterPro" id="IPR002401">
    <property type="entry name" value="Cyt_P450_E_grp-I"/>
</dbReference>
<dbReference type="InterPro" id="IPR017972">
    <property type="entry name" value="Cyt_P450_CS"/>
</dbReference>
<evidence type="ECO:0000256" key="2">
    <source>
        <dbReference type="ARBA" id="ARBA00022723"/>
    </source>
</evidence>
<dbReference type="Proteomes" id="UP001302367">
    <property type="component" value="Chromosome 4"/>
</dbReference>
<evidence type="ECO:0000313" key="10">
    <source>
        <dbReference type="Proteomes" id="UP000230605"/>
    </source>
</evidence>
<comment type="cofactor">
    <cofactor evidence="5">
        <name>heme</name>
        <dbReference type="ChEBI" id="CHEBI:30413"/>
    </cofactor>
</comment>
<dbReference type="Gene3D" id="1.10.630.10">
    <property type="entry name" value="Cytochrome P450"/>
    <property type="match status" value="1"/>
</dbReference>
<dbReference type="EMBL" id="CP134187">
    <property type="protein sequence ID" value="WPB02436.1"/>
    <property type="molecule type" value="Genomic_DNA"/>
</dbReference>
<evidence type="ECO:0000313" key="11">
    <source>
        <dbReference type="Proteomes" id="UP001302367"/>
    </source>
</evidence>
<dbReference type="GO" id="GO:0016705">
    <property type="term" value="F:oxidoreductase activity, acting on paired donors, with incorporation or reduction of molecular oxygen"/>
    <property type="evidence" value="ECO:0007669"/>
    <property type="project" value="InterPro"/>
</dbReference>
<name>A0A2G5HLR9_CERBT</name>
<reference evidence="8 10" key="1">
    <citation type="submission" date="2015-10" db="EMBL/GenBank/DDBJ databases">
        <title>The cercosporin biosynthetic gene cluster was horizontally transferred to several fungal lineages and shown to be expanded in Cercospora beticola based on microsynteny with recipient genomes.</title>
        <authorList>
            <person name="De Jonge R."/>
            <person name="Ebert M.K."/>
            <person name="Suttle J.C."/>
            <person name="Jurick Ii W.M."/>
            <person name="Secor G.A."/>
            <person name="Thomma B.P."/>
            <person name="Van De Peer Y."/>
            <person name="Bolton M.D."/>
        </authorList>
    </citation>
    <scope>NUCLEOTIDE SEQUENCE [LARGE SCALE GENOMIC DNA]</scope>
    <source>
        <strain evidence="8 10">09-40</strain>
    </source>
</reference>
<dbReference type="AlphaFoldDB" id="A0A2G5HLR9"/>
<keyword evidence="5 6" id="KW-0349">Heme</keyword>
<dbReference type="PROSITE" id="PS00086">
    <property type="entry name" value="CYTOCHROME_P450"/>
    <property type="match status" value="1"/>
</dbReference>
<reference evidence="9 11" key="2">
    <citation type="submission" date="2023-09" db="EMBL/GenBank/DDBJ databases">
        <title>Complete-Gapless Cercospora beticola genome.</title>
        <authorList>
            <person name="Wyatt N.A."/>
            <person name="Spanner R.E."/>
            <person name="Bolton M.D."/>
        </authorList>
    </citation>
    <scope>NUCLEOTIDE SEQUENCE [LARGE SCALE GENOMIC DNA]</scope>
    <source>
        <strain evidence="9">Cb09-40</strain>
    </source>
</reference>
<evidence type="ECO:0000256" key="5">
    <source>
        <dbReference type="PIRSR" id="PIRSR602401-1"/>
    </source>
</evidence>
<dbReference type="GO" id="GO:0004497">
    <property type="term" value="F:monooxygenase activity"/>
    <property type="evidence" value="ECO:0007669"/>
    <property type="project" value="UniProtKB-KW"/>
</dbReference>
<evidence type="ECO:0000256" key="4">
    <source>
        <dbReference type="ARBA" id="ARBA00023004"/>
    </source>
</evidence>
<proteinExistence type="inferred from homology"/>
<organism evidence="8 10">
    <name type="scientific">Cercospora beticola</name>
    <name type="common">Sugarbeet leaf spot fungus</name>
    <dbReference type="NCBI Taxonomy" id="122368"/>
    <lineage>
        <taxon>Eukaryota</taxon>
        <taxon>Fungi</taxon>
        <taxon>Dikarya</taxon>
        <taxon>Ascomycota</taxon>
        <taxon>Pezizomycotina</taxon>
        <taxon>Dothideomycetes</taxon>
        <taxon>Dothideomycetidae</taxon>
        <taxon>Mycosphaerellales</taxon>
        <taxon>Mycosphaerellaceae</taxon>
        <taxon>Cercospora</taxon>
    </lineage>
</organism>
<dbReference type="Pfam" id="PF00067">
    <property type="entry name" value="p450"/>
    <property type="match status" value="1"/>
</dbReference>
<dbReference type="GO" id="GO:0005506">
    <property type="term" value="F:iron ion binding"/>
    <property type="evidence" value="ECO:0007669"/>
    <property type="project" value="InterPro"/>
</dbReference>
<evidence type="ECO:0000256" key="6">
    <source>
        <dbReference type="RuleBase" id="RU000461"/>
    </source>
</evidence>
<evidence type="ECO:0000256" key="3">
    <source>
        <dbReference type="ARBA" id="ARBA00023002"/>
    </source>
</evidence>
<dbReference type="PRINTS" id="PR00463">
    <property type="entry name" value="EP450I"/>
</dbReference>
<sequence>MEAALVRYGQSTVVNGLLLFGVVFLILVGQNQCKLLSRIAWTINRALGGAPHGTNLPGPSGWPILGNLYDMKDGHIQKLKEWQAKYGDVIRCELGEREMVVINSHKALAETVVQQNIAYSSRPIFKLFHSDYASNGIWTVGTSPINDSVQRTRKAFNAQVTPRVLPTYTKVIHPKLKKLLGEVFGISKGHAVDMADILHRFGTGQVSEQLMGLPLDDDTVAMLAENETNIFRQRTVGFPARDYVPILRGVKRIIYSIGKTLGIESWSCDEAEDRARGYRRKQGVYIDKLLHDLKADIEAGTAPPSIMGNILKKNLLDDTQILLASYTGIAAGVNLGYALNWTVGYLANRPDLQEAAYSAIREVYGDGPPDPHDVDRVEFVKALHLEGSRVYTPVRLGFPRETLEGATYRGMKIPKGTLTIMNLYSANHDPNVFDYPDDFRPERWMNGHKGRTDMLEAPGDKIGVPILTFGAGRRACPGFEMASRGLYSTLVLLIHFFTWERQPMSEEAKKDVFPLFRNQRECSLEMDALADTATPTEAQAIPWACGIKFHCRDPEAMQSWLENNDM</sequence>
<dbReference type="EMBL" id="LKMD01000105">
    <property type="protein sequence ID" value="PIA93465.1"/>
    <property type="molecule type" value="Genomic_DNA"/>
</dbReference>
<dbReference type="SUPFAM" id="SSF48264">
    <property type="entry name" value="Cytochrome P450"/>
    <property type="match status" value="1"/>
</dbReference>
<keyword evidence="11" id="KW-1185">Reference proteome</keyword>
<evidence type="ECO:0000313" key="9">
    <source>
        <dbReference type="EMBL" id="WPB02436.1"/>
    </source>
</evidence>
<keyword evidence="7" id="KW-0812">Transmembrane</keyword>
<dbReference type="GO" id="GO:0020037">
    <property type="term" value="F:heme binding"/>
    <property type="evidence" value="ECO:0007669"/>
    <property type="project" value="InterPro"/>
</dbReference>
<keyword evidence="3 6" id="KW-0560">Oxidoreductase</keyword>
<keyword evidence="6" id="KW-0503">Monooxygenase</keyword>
<feature type="transmembrane region" description="Helical" evidence="7">
    <location>
        <begin position="12"/>
        <end position="29"/>
    </location>
</feature>
<feature type="binding site" description="axial binding residue" evidence="5">
    <location>
        <position position="476"/>
    </location>
    <ligand>
        <name>heme</name>
        <dbReference type="ChEBI" id="CHEBI:30413"/>
    </ligand>
    <ligandPart>
        <name>Fe</name>
        <dbReference type="ChEBI" id="CHEBI:18248"/>
    </ligandPart>
</feature>
<keyword evidence="7" id="KW-1133">Transmembrane helix</keyword>
<gene>
    <name evidence="8" type="ORF">CB0940_05131</name>
    <name evidence="9" type="ORF">RHO25_007070</name>
</gene>
<accession>A0A2G5HLR9</accession>
<keyword evidence="2 5" id="KW-0479">Metal-binding</keyword>
<dbReference type="PANTHER" id="PTHR46300">
    <property type="entry name" value="P450, PUTATIVE (EUROFUNG)-RELATED-RELATED"/>
    <property type="match status" value="1"/>
</dbReference>
<keyword evidence="4 5" id="KW-0408">Iron</keyword>
<evidence type="ECO:0000256" key="1">
    <source>
        <dbReference type="ARBA" id="ARBA00010617"/>
    </source>
</evidence>
<dbReference type="InterPro" id="IPR036396">
    <property type="entry name" value="Cyt_P450_sf"/>
</dbReference>
<protein>
    <submittedName>
        <fullName evidence="8">3-hydroxyphenylacetate 6-hydroxylase</fullName>
    </submittedName>
</protein>